<comment type="pathway">
    <text evidence="1 8">Cofactor biosynthesis; riboflavin biosynthesis; riboflavin from 2-hydroxy-3-oxobutyl phosphate and 5-amino-6-(D-ribitylamino)uracil: step 1/2.</text>
</comment>
<dbReference type="GO" id="GO:0009349">
    <property type="term" value="C:riboflavin synthase complex"/>
    <property type="evidence" value="ECO:0007669"/>
    <property type="project" value="UniProtKB-UniRule"/>
</dbReference>
<dbReference type="InterPro" id="IPR036467">
    <property type="entry name" value="LS/RS_sf"/>
</dbReference>
<dbReference type="GO" id="GO:0009231">
    <property type="term" value="P:riboflavin biosynthetic process"/>
    <property type="evidence" value="ECO:0007669"/>
    <property type="project" value="UniProtKB-UniRule"/>
</dbReference>
<evidence type="ECO:0000256" key="4">
    <source>
        <dbReference type="ARBA" id="ARBA00022619"/>
    </source>
</evidence>
<dbReference type="InterPro" id="IPR002180">
    <property type="entry name" value="LS/RS"/>
</dbReference>
<feature type="binding site" evidence="8">
    <location>
        <position position="22"/>
    </location>
    <ligand>
        <name>5-amino-6-(D-ribitylamino)uracil</name>
        <dbReference type="ChEBI" id="CHEBI:15934"/>
    </ligand>
</feature>
<evidence type="ECO:0000256" key="3">
    <source>
        <dbReference type="ARBA" id="ARBA00012664"/>
    </source>
</evidence>
<dbReference type="CDD" id="cd09209">
    <property type="entry name" value="Lumazine_synthase-I"/>
    <property type="match status" value="1"/>
</dbReference>
<feature type="binding site" evidence="8">
    <location>
        <begin position="85"/>
        <end position="86"/>
    </location>
    <ligand>
        <name>(2S)-2-hydroxy-3-oxobutyl phosphate</name>
        <dbReference type="ChEBI" id="CHEBI:58830"/>
    </ligand>
</feature>
<dbReference type="AlphaFoldDB" id="A0ABD7CI73"/>
<comment type="similarity">
    <text evidence="2 8">Belongs to the DMRL synthase family.</text>
</comment>
<protein>
    <recommendedName>
        <fullName evidence="7 8">6,7-dimethyl-8-ribityllumazine synthase</fullName>
        <shortName evidence="8">DMRL synthase</shortName>
        <shortName evidence="8">LS</shortName>
        <shortName evidence="8">Lumazine synthase</shortName>
        <ecNumber evidence="3 8">2.5.1.78</ecNumber>
    </recommendedName>
</protein>
<dbReference type="EC" id="2.5.1.78" evidence="3 8"/>
<evidence type="ECO:0000256" key="8">
    <source>
        <dbReference type="HAMAP-Rule" id="MF_00178"/>
    </source>
</evidence>
<evidence type="ECO:0000256" key="2">
    <source>
        <dbReference type="ARBA" id="ARBA00007424"/>
    </source>
</evidence>
<proteinExistence type="inferred from homology"/>
<dbReference type="HAMAP" id="MF_00178">
    <property type="entry name" value="Lumazine_synth"/>
    <property type="match status" value="1"/>
</dbReference>
<feature type="binding site" evidence="8">
    <location>
        <begin position="80"/>
        <end position="82"/>
    </location>
    <ligand>
        <name>5-amino-6-(D-ribitylamino)uracil</name>
        <dbReference type="ChEBI" id="CHEBI:15934"/>
    </ligand>
</feature>
<dbReference type="InterPro" id="IPR034964">
    <property type="entry name" value="LS"/>
</dbReference>
<dbReference type="NCBIfam" id="NF000812">
    <property type="entry name" value="PRK00061.1-4"/>
    <property type="match status" value="1"/>
</dbReference>
<evidence type="ECO:0000256" key="6">
    <source>
        <dbReference type="ARBA" id="ARBA00048785"/>
    </source>
</evidence>
<dbReference type="RefSeq" id="WP_041350391.1">
    <property type="nucleotide sequence ID" value="NZ_CP069280.1"/>
</dbReference>
<accession>A0ABD7CI73</accession>
<feature type="binding site" evidence="8">
    <location>
        <position position="113"/>
    </location>
    <ligand>
        <name>5-amino-6-(D-ribitylamino)uracil</name>
        <dbReference type="ChEBI" id="CHEBI:15934"/>
    </ligand>
</feature>
<dbReference type="NCBIfam" id="TIGR00114">
    <property type="entry name" value="lumazine-synth"/>
    <property type="match status" value="1"/>
</dbReference>
<name>A0ABD7CI73_CLOBO</name>
<evidence type="ECO:0000256" key="7">
    <source>
        <dbReference type="ARBA" id="ARBA00072606"/>
    </source>
</evidence>
<dbReference type="PANTHER" id="PTHR21058:SF0">
    <property type="entry name" value="6,7-DIMETHYL-8-RIBITYLLUMAZINE SYNTHASE"/>
    <property type="match status" value="1"/>
</dbReference>
<organism evidence="9 10">
    <name type="scientific">Clostridium botulinum</name>
    <dbReference type="NCBI Taxonomy" id="1491"/>
    <lineage>
        <taxon>Bacteria</taxon>
        <taxon>Bacillati</taxon>
        <taxon>Bacillota</taxon>
        <taxon>Clostridia</taxon>
        <taxon>Eubacteriales</taxon>
        <taxon>Clostridiaceae</taxon>
        <taxon>Clostridium</taxon>
    </lineage>
</organism>
<dbReference type="Pfam" id="PF00885">
    <property type="entry name" value="DMRL_synthase"/>
    <property type="match status" value="1"/>
</dbReference>
<evidence type="ECO:0000256" key="1">
    <source>
        <dbReference type="ARBA" id="ARBA00004917"/>
    </source>
</evidence>
<keyword evidence="4 8" id="KW-0686">Riboflavin biosynthesis</keyword>
<dbReference type="EMBL" id="CP069280">
    <property type="protein sequence ID" value="QRI52772.1"/>
    <property type="molecule type" value="Genomic_DNA"/>
</dbReference>
<dbReference type="Proteomes" id="UP000663464">
    <property type="component" value="Chromosome"/>
</dbReference>
<feature type="binding site" evidence="8">
    <location>
        <position position="127"/>
    </location>
    <ligand>
        <name>(2S)-2-hydroxy-3-oxobutyl phosphate</name>
        <dbReference type="ChEBI" id="CHEBI:58830"/>
    </ligand>
</feature>
<reference evidence="9 10" key="1">
    <citation type="journal article" date="2014" name="J. Infect. Dis.">
        <title>Molecular characterization of a novel botulinum neurotoxin type H gene.</title>
        <authorList>
            <person name="Dover N."/>
            <person name="Barash J.R."/>
            <person name="Hill K.K."/>
            <person name="Xie G."/>
            <person name="Arnon S.S."/>
        </authorList>
    </citation>
    <scope>NUCLEOTIDE SEQUENCE [LARGE SCALE GENOMIC DNA]</scope>
    <source>
        <strain evidence="9 10">IBCA10-7060</strain>
    </source>
</reference>
<evidence type="ECO:0000313" key="10">
    <source>
        <dbReference type="Proteomes" id="UP000663464"/>
    </source>
</evidence>
<feature type="binding site" evidence="8">
    <location>
        <begin position="56"/>
        <end position="58"/>
    </location>
    <ligand>
        <name>5-amino-6-(D-ribitylamino)uracil</name>
        <dbReference type="ChEBI" id="CHEBI:15934"/>
    </ligand>
</feature>
<dbReference type="PANTHER" id="PTHR21058">
    <property type="entry name" value="6,7-DIMETHYL-8-RIBITYLLUMAZINE SYNTHASE DMRL SYNTHASE LUMAZINE SYNTHASE"/>
    <property type="match status" value="1"/>
</dbReference>
<evidence type="ECO:0000256" key="5">
    <source>
        <dbReference type="ARBA" id="ARBA00022679"/>
    </source>
</evidence>
<sequence>MKIYEGRLTAEGLKVGIIVSRFNEFITSKLLAGSIDCLKRHGSKEDNIEVCWVPGAFEIPVIAKKMASKGKYDVVICLGAVIRGATPHFDYVSSEVSKGVAHVSLDKEVPVIFGVLTTDTIEQAIERAGTKAGNKGYDAAMSAIEMSNLMKVLD</sequence>
<dbReference type="Gene3D" id="3.40.50.960">
    <property type="entry name" value="Lumazine/riboflavin synthase"/>
    <property type="match status" value="1"/>
</dbReference>
<comment type="catalytic activity">
    <reaction evidence="6 8">
        <text>(2S)-2-hydroxy-3-oxobutyl phosphate + 5-amino-6-(D-ribitylamino)uracil = 6,7-dimethyl-8-(1-D-ribityl)lumazine + phosphate + 2 H2O + H(+)</text>
        <dbReference type="Rhea" id="RHEA:26152"/>
        <dbReference type="ChEBI" id="CHEBI:15377"/>
        <dbReference type="ChEBI" id="CHEBI:15378"/>
        <dbReference type="ChEBI" id="CHEBI:15934"/>
        <dbReference type="ChEBI" id="CHEBI:43474"/>
        <dbReference type="ChEBI" id="CHEBI:58201"/>
        <dbReference type="ChEBI" id="CHEBI:58830"/>
        <dbReference type="EC" id="2.5.1.78"/>
    </reaction>
</comment>
<comment type="function">
    <text evidence="8">Catalyzes the formation of 6,7-dimethyl-8-ribityllumazine by condensation of 5-amino-6-(D-ribitylamino)uracil with 3,4-dihydroxy-2-butanone 4-phosphate. This is the penultimate step in the biosynthesis of riboflavin.</text>
</comment>
<dbReference type="GO" id="GO:0000906">
    <property type="term" value="F:6,7-dimethyl-8-ribityllumazine synthase activity"/>
    <property type="evidence" value="ECO:0007669"/>
    <property type="project" value="UniProtKB-UniRule"/>
</dbReference>
<dbReference type="SUPFAM" id="SSF52121">
    <property type="entry name" value="Lumazine synthase"/>
    <property type="match status" value="1"/>
</dbReference>
<feature type="active site" description="Proton donor" evidence="8">
    <location>
        <position position="88"/>
    </location>
</feature>
<evidence type="ECO:0000313" key="9">
    <source>
        <dbReference type="EMBL" id="QRI52772.1"/>
    </source>
</evidence>
<gene>
    <name evidence="8" type="primary">ribH</name>
    <name evidence="9" type="ORF">JQS73_15240</name>
</gene>
<keyword evidence="5 8" id="KW-0808">Transferase</keyword>
<dbReference type="FunFam" id="3.40.50.960:FF:000001">
    <property type="entry name" value="6,7-dimethyl-8-ribityllumazine synthase"/>
    <property type="match status" value="1"/>
</dbReference>